<keyword evidence="3" id="KW-1185">Reference proteome</keyword>
<dbReference type="STRING" id="1302689.RG47T_0791"/>
<protein>
    <submittedName>
        <fullName evidence="2">Uncharacterized protein</fullName>
    </submittedName>
</protein>
<accession>A0A1Q5ZUB2</accession>
<dbReference type="AlphaFoldDB" id="A0A1Q5ZUB2"/>
<keyword evidence="1" id="KW-0472">Membrane</keyword>
<reference evidence="2 3" key="1">
    <citation type="submission" date="2016-11" db="EMBL/GenBank/DDBJ databases">
        <title>Whole Genome Sequencing of Mucilaginibacter polytrichastri RG4-7(T) isolated from the moss sample.</title>
        <authorList>
            <person name="Li Y."/>
        </authorList>
    </citation>
    <scope>NUCLEOTIDE SEQUENCE [LARGE SCALE GENOMIC DNA]</scope>
    <source>
        <strain evidence="2 3">RG4-7</strain>
    </source>
</reference>
<organism evidence="2 3">
    <name type="scientific">Mucilaginibacter polytrichastri</name>
    <dbReference type="NCBI Taxonomy" id="1302689"/>
    <lineage>
        <taxon>Bacteria</taxon>
        <taxon>Pseudomonadati</taxon>
        <taxon>Bacteroidota</taxon>
        <taxon>Sphingobacteriia</taxon>
        <taxon>Sphingobacteriales</taxon>
        <taxon>Sphingobacteriaceae</taxon>
        <taxon>Mucilaginibacter</taxon>
    </lineage>
</organism>
<gene>
    <name evidence="2" type="ORF">RG47T_0791</name>
</gene>
<evidence type="ECO:0000256" key="1">
    <source>
        <dbReference type="SAM" id="Phobius"/>
    </source>
</evidence>
<proteinExistence type="predicted"/>
<evidence type="ECO:0000313" key="3">
    <source>
        <dbReference type="Proteomes" id="UP000186720"/>
    </source>
</evidence>
<evidence type="ECO:0000313" key="2">
    <source>
        <dbReference type="EMBL" id="OKS85346.1"/>
    </source>
</evidence>
<comment type="caution">
    <text evidence="2">The sequence shown here is derived from an EMBL/GenBank/DDBJ whole genome shotgun (WGS) entry which is preliminary data.</text>
</comment>
<feature type="transmembrane region" description="Helical" evidence="1">
    <location>
        <begin position="31"/>
        <end position="51"/>
    </location>
</feature>
<dbReference type="Proteomes" id="UP000186720">
    <property type="component" value="Unassembled WGS sequence"/>
</dbReference>
<dbReference type="EMBL" id="MPPL01000001">
    <property type="protein sequence ID" value="OKS85346.1"/>
    <property type="molecule type" value="Genomic_DNA"/>
</dbReference>
<name>A0A1Q5ZUB2_9SPHI</name>
<dbReference type="RefSeq" id="WP_171972466.1">
    <property type="nucleotide sequence ID" value="NZ_MPPL01000001.1"/>
</dbReference>
<sequence>MSVETREQKPETLQLFSFLKRRKFKITIDHIYLIIAILAFIAAGFLAFSHYNVIEP</sequence>
<keyword evidence="1" id="KW-0812">Transmembrane</keyword>
<keyword evidence="1" id="KW-1133">Transmembrane helix</keyword>